<comment type="caution">
    <text evidence="1">The sequence shown here is derived from an EMBL/GenBank/DDBJ whole genome shotgun (WGS) entry which is preliminary data.</text>
</comment>
<name>A0A9W4SLV5_9GLOM</name>
<evidence type="ECO:0000313" key="1">
    <source>
        <dbReference type="EMBL" id="CAI2174184.1"/>
    </source>
</evidence>
<accession>A0A9W4SLV5</accession>
<evidence type="ECO:0000313" key="2">
    <source>
        <dbReference type="Proteomes" id="UP001153678"/>
    </source>
</evidence>
<dbReference type="Proteomes" id="UP001153678">
    <property type="component" value="Unassembled WGS sequence"/>
</dbReference>
<proteinExistence type="predicted"/>
<sequence length="42" mass="4908">MRFIADLDYFESKTVGHRHLDMFQNASCHNLHIGHCPMYITG</sequence>
<reference evidence="1" key="1">
    <citation type="submission" date="2022-08" db="EMBL/GenBank/DDBJ databases">
        <authorList>
            <person name="Kallberg Y."/>
            <person name="Tangrot J."/>
            <person name="Rosling A."/>
        </authorList>
    </citation>
    <scope>NUCLEOTIDE SEQUENCE</scope>
    <source>
        <strain evidence="1">Wild A</strain>
    </source>
</reference>
<protein>
    <submittedName>
        <fullName evidence="1">11000_t:CDS:1</fullName>
    </submittedName>
</protein>
<dbReference type="EMBL" id="CAMKVN010001172">
    <property type="protein sequence ID" value="CAI2174184.1"/>
    <property type="molecule type" value="Genomic_DNA"/>
</dbReference>
<dbReference type="AlphaFoldDB" id="A0A9W4SLV5"/>
<keyword evidence="2" id="KW-1185">Reference proteome</keyword>
<organism evidence="1 2">
    <name type="scientific">Funneliformis geosporum</name>
    <dbReference type="NCBI Taxonomy" id="1117311"/>
    <lineage>
        <taxon>Eukaryota</taxon>
        <taxon>Fungi</taxon>
        <taxon>Fungi incertae sedis</taxon>
        <taxon>Mucoromycota</taxon>
        <taxon>Glomeromycotina</taxon>
        <taxon>Glomeromycetes</taxon>
        <taxon>Glomerales</taxon>
        <taxon>Glomeraceae</taxon>
        <taxon>Funneliformis</taxon>
    </lineage>
</organism>
<gene>
    <name evidence="1" type="ORF">FWILDA_LOCUS6464</name>
</gene>